<dbReference type="KEGG" id="nvi:103317880"/>
<reference evidence="2" key="1">
    <citation type="submission" date="2021-01" db="UniProtKB">
        <authorList>
            <consortium name="EnsemblMetazoa"/>
        </authorList>
    </citation>
    <scope>IDENTIFICATION</scope>
</reference>
<dbReference type="InParanoid" id="A0A7M7ILA9"/>
<gene>
    <name evidence="2" type="primary">103317880</name>
</gene>
<proteinExistence type="predicted"/>
<feature type="chain" id="PRO_5029895149" evidence="1">
    <location>
        <begin position="23"/>
        <end position="197"/>
    </location>
</feature>
<accession>A0A7M7ILA9</accession>
<keyword evidence="1" id="KW-0732">Signal</keyword>
<keyword evidence="3" id="KW-1185">Reference proteome</keyword>
<feature type="signal peptide" evidence="1">
    <location>
        <begin position="1"/>
        <end position="22"/>
    </location>
</feature>
<name>A0A7M7ILA9_NASVI</name>
<dbReference type="EnsemblMetazoa" id="XM_016982149">
    <property type="protein sequence ID" value="XP_016837638"/>
    <property type="gene ID" value="LOC103317880"/>
</dbReference>
<evidence type="ECO:0000313" key="3">
    <source>
        <dbReference type="Proteomes" id="UP000002358"/>
    </source>
</evidence>
<sequence>MNQLLYIAVFVIAFTIQKQAIAVELKISQRNKRIANLEPQIKLKYFDIHSLNEKYATIHLYSIEKQNATYNRLQKIMTLNRDFPPVTIDVRVYATDEYYENSKLLLKLDVPVCSESPYRELLPKALVVPKTMLKDKCLKKGDLNTDDLGIFRFDALIPNLHEISDYYKVDYNMTTADRKEIIAEETLFTEWGYLHTQ</sequence>
<evidence type="ECO:0000256" key="1">
    <source>
        <dbReference type="SAM" id="SignalP"/>
    </source>
</evidence>
<organism evidence="2 3">
    <name type="scientific">Nasonia vitripennis</name>
    <name type="common">Parasitic wasp</name>
    <dbReference type="NCBI Taxonomy" id="7425"/>
    <lineage>
        <taxon>Eukaryota</taxon>
        <taxon>Metazoa</taxon>
        <taxon>Ecdysozoa</taxon>
        <taxon>Arthropoda</taxon>
        <taxon>Hexapoda</taxon>
        <taxon>Insecta</taxon>
        <taxon>Pterygota</taxon>
        <taxon>Neoptera</taxon>
        <taxon>Endopterygota</taxon>
        <taxon>Hymenoptera</taxon>
        <taxon>Apocrita</taxon>
        <taxon>Proctotrupomorpha</taxon>
        <taxon>Chalcidoidea</taxon>
        <taxon>Pteromalidae</taxon>
        <taxon>Pteromalinae</taxon>
        <taxon>Nasonia</taxon>
    </lineage>
</organism>
<dbReference type="AlphaFoldDB" id="A0A7M7ILA9"/>
<dbReference type="Proteomes" id="UP000002358">
    <property type="component" value="Chromosome 1"/>
</dbReference>
<evidence type="ECO:0000313" key="2">
    <source>
        <dbReference type="EnsemblMetazoa" id="XP_016837638"/>
    </source>
</evidence>
<protein>
    <submittedName>
        <fullName evidence="2">Uncharacterized protein</fullName>
    </submittedName>
</protein>